<feature type="region of interest" description="Disordered" evidence="1">
    <location>
        <begin position="1"/>
        <end position="42"/>
    </location>
</feature>
<dbReference type="EMBL" id="JAKIXB020000045">
    <property type="protein sequence ID" value="KAL1592584.1"/>
    <property type="molecule type" value="Genomic_DNA"/>
</dbReference>
<dbReference type="Proteomes" id="UP001521222">
    <property type="component" value="Unassembled WGS sequence"/>
</dbReference>
<keyword evidence="3" id="KW-1185">Reference proteome</keyword>
<evidence type="ECO:0000313" key="3">
    <source>
        <dbReference type="Proteomes" id="UP001521222"/>
    </source>
</evidence>
<reference evidence="2 3" key="1">
    <citation type="submission" date="2024-02" db="EMBL/GenBank/DDBJ databases">
        <title>De novo assembly and annotation of 12 fungi associated with fruit tree decline syndrome in Ontario, Canada.</title>
        <authorList>
            <person name="Sulman M."/>
            <person name="Ellouze W."/>
            <person name="Ilyukhin E."/>
        </authorList>
    </citation>
    <scope>NUCLEOTIDE SEQUENCE [LARGE SCALE GENOMIC DNA]</scope>
    <source>
        <strain evidence="2 3">M97-236</strain>
    </source>
</reference>
<proteinExistence type="predicted"/>
<organism evidence="2 3">
    <name type="scientific">Nothophoma quercina</name>
    <dbReference type="NCBI Taxonomy" id="749835"/>
    <lineage>
        <taxon>Eukaryota</taxon>
        <taxon>Fungi</taxon>
        <taxon>Dikarya</taxon>
        <taxon>Ascomycota</taxon>
        <taxon>Pezizomycotina</taxon>
        <taxon>Dothideomycetes</taxon>
        <taxon>Pleosporomycetidae</taxon>
        <taxon>Pleosporales</taxon>
        <taxon>Pleosporineae</taxon>
        <taxon>Didymellaceae</taxon>
        <taxon>Nothophoma</taxon>
    </lineage>
</organism>
<evidence type="ECO:0000256" key="1">
    <source>
        <dbReference type="SAM" id="MobiDB-lite"/>
    </source>
</evidence>
<comment type="caution">
    <text evidence="2">The sequence shown here is derived from an EMBL/GenBank/DDBJ whole genome shotgun (WGS) entry which is preliminary data.</text>
</comment>
<sequence length="103" mass="10729">MVNERPKQFGGMPRFGAGPRSGFTRPTPSSQTASPSASRATQLGIGLGKGAAGLGLGKGKGQKRHILKEVIAVVEHTGRKTVSVTDIIFILNRVSLSATDVCN</sequence>
<dbReference type="Gene3D" id="1.10.20.10">
    <property type="entry name" value="Histone, subunit A"/>
    <property type="match status" value="1"/>
</dbReference>
<evidence type="ECO:0008006" key="4">
    <source>
        <dbReference type="Google" id="ProtNLM"/>
    </source>
</evidence>
<feature type="compositionally biased region" description="Low complexity" evidence="1">
    <location>
        <begin position="24"/>
        <end position="42"/>
    </location>
</feature>
<protein>
    <recommendedName>
        <fullName evidence="4">Histone H4</fullName>
    </recommendedName>
</protein>
<evidence type="ECO:0000313" key="2">
    <source>
        <dbReference type="EMBL" id="KAL1592584.1"/>
    </source>
</evidence>
<dbReference type="InterPro" id="IPR009072">
    <property type="entry name" value="Histone-fold"/>
</dbReference>
<gene>
    <name evidence="2" type="ORF">SLS59_009676</name>
</gene>
<accession>A0ABR3QKA1</accession>
<name>A0ABR3QKA1_9PLEO</name>